<name>A0A132BAI4_MOLSC</name>
<proteinExistence type="predicted"/>
<evidence type="ECO:0000313" key="3">
    <source>
        <dbReference type="EMBL" id="KUJ09408.1"/>
    </source>
</evidence>
<gene>
    <name evidence="3" type="ORF">LY89DRAFT_690423</name>
</gene>
<sequence>MAIHPLLPGIEVAICVNNEPLREYDDEDSWTGTTRNAVGFETKTITKYIESVADQEFGIKFVLDNHYQLTSPFLVFYTNIDGENFGGAAFDDRKTHTPWVIHQEGVKKGGKGKTPVYLLPFKFTKIETTLNQNAMRTLEDDKKTMSKTGKISIEVFRCSGGASFDRDSNVPKLGLDPDSKLHEKSLKGEPKYHGASFGDARVVSSENKARTYTELDGSDSPILRFVFKYRSNKALKELLIIERLPEPEEAAAPAEAPPEVPPAVDLEHLNDNQRRKVEDFVRNLTEGGPSTQPKKVKRERDGEKSPLQLKKKLKTAEEVEIVDLTGD</sequence>
<dbReference type="Proteomes" id="UP000070700">
    <property type="component" value="Unassembled WGS sequence"/>
</dbReference>
<evidence type="ECO:0000256" key="1">
    <source>
        <dbReference type="SAM" id="MobiDB-lite"/>
    </source>
</evidence>
<evidence type="ECO:0000313" key="4">
    <source>
        <dbReference type="Proteomes" id="UP000070700"/>
    </source>
</evidence>
<feature type="domain" description="DUF7918" evidence="2">
    <location>
        <begin position="9"/>
        <end position="243"/>
    </location>
</feature>
<feature type="compositionally biased region" description="Basic and acidic residues" evidence="1">
    <location>
        <begin position="167"/>
        <end position="192"/>
    </location>
</feature>
<dbReference type="InterPro" id="IPR057678">
    <property type="entry name" value="DUF7918"/>
</dbReference>
<dbReference type="EMBL" id="KQ947432">
    <property type="protein sequence ID" value="KUJ09408.1"/>
    <property type="molecule type" value="Genomic_DNA"/>
</dbReference>
<dbReference type="Pfam" id="PF25534">
    <property type="entry name" value="DUF7918"/>
    <property type="match status" value="1"/>
</dbReference>
<dbReference type="PANTHER" id="PTHR36223">
    <property type="entry name" value="BETA-LACTAMASE-TYPE TRANSPEPTIDASE FOLD DOMAIN CONTAINING PROTEIN"/>
    <property type="match status" value="1"/>
</dbReference>
<dbReference type="PANTHER" id="PTHR36223:SF1">
    <property type="entry name" value="TRANSCRIPTION ELONGATION FACTOR EAF N-TERMINAL DOMAIN-CONTAINING PROTEIN"/>
    <property type="match status" value="1"/>
</dbReference>
<dbReference type="KEGG" id="psco:LY89DRAFT_690423"/>
<dbReference type="GeneID" id="28825823"/>
<dbReference type="RefSeq" id="XP_018063763.1">
    <property type="nucleotide sequence ID" value="XM_018216097.1"/>
</dbReference>
<keyword evidence="4" id="KW-1185">Reference proteome</keyword>
<feature type="compositionally biased region" description="Basic and acidic residues" evidence="1">
    <location>
        <begin position="265"/>
        <end position="281"/>
    </location>
</feature>
<feature type="region of interest" description="Disordered" evidence="1">
    <location>
        <begin position="167"/>
        <end position="193"/>
    </location>
</feature>
<dbReference type="AlphaFoldDB" id="A0A132BAI4"/>
<organism evidence="3 4">
    <name type="scientific">Mollisia scopiformis</name>
    <name type="common">Conifer needle endophyte fungus</name>
    <name type="synonym">Phialocephala scopiformis</name>
    <dbReference type="NCBI Taxonomy" id="149040"/>
    <lineage>
        <taxon>Eukaryota</taxon>
        <taxon>Fungi</taxon>
        <taxon>Dikarya</taxon>
        <taxon>Ascomycota</taxon>
        <taxon>Pezizomycotina</taxon>
        <taxon>Leotiomycetes</taxon>
        <taxon>Helotiales</taxon>
        <taxon>Mollisiaceae</taxon>
        <taxon>Mollisia</taxon>
    </lineage>
</organism>
<dbReference type="InParanoid" id="A0A132BAI4"/>
<feature type="region of interest" description="Disordered" evidence="1">
    <location>
        <begin position="249"/>
        <end position="311"/>
    </location>
</feature>
<accession>A0A132BAI4</accession>
<dbReference type="OrthoDB" id="3364132at2759"/>
<reference evidence="3 4" key="1">
    <citation type="submission" date="2015-10" db="EMBL/GenBank/DDBJ databases">
        <title>Full genome of DAOMC 229536 Phialocephala scopiformis, a fungal endophyte of spruce producing the potent anti-insectan compound rugulosin.</title>
        <authorList>
            <consortium name="DOE Joint Genome Institute"/>
            <person name="Walker A.K."/>
            <person name="Frasz S.L."/>
            <person name="Seifert K.A."/>
            <person name="Miller J.D."/>
            <person name="Mondo S.J."/>
            <person name="Labutti K."/>
            <person name="Lipzen A."/>
            <person name="Dockter R."/>
            <person name="Kennedy M."/>
            <person name="Grigoriev I.V."/>
            <person name="Spatafora J.W."/>
        </authorList>
    </citation>
    <scope>NUCLEOTIDE SEQUENCE [LARGE SCALE GENOMIC DNA]</scope>
    <source>
        <strain evidence="3 4">CBS 120377</strain>
    </source>
</reference>
<evidence type="ECO:0000259" key="2">
    <source>
        <dbReference type="Pfam" id="PF25534"/>
    </source>
</evidence>
<protein>
    <recommendedName>
        <fullName evidence="2">DUF7918 domain-containing protein</fullName>
    </recommendedName>
</protein>